<feature type="region of interest" description="Disordered" evidence="12">
    <location>
        <begin position="40"/>
        <end position="65"/>
    </location>
</feature>
<reference evidence="14" key="1">
    <citation type="submission" date="2017-07" db="EMBL/GenBank/DDBJ databases">
        <title>Taro Niue Genome Assembly and Annotation.</title>
        <authorList>
            <person name="Atibalentja N."/>
            <person name="Keating K."/>
            <person name="Fields C.J."/>
        </authorList>
    </citation>
    <scope>NUCLEOTIDE SEQUENCE</scope>
    <source>
        <strain evidence="14">Niue_2</strain>
        <tissue evidence="14">Leaf</tissue>
    </source>
</reference>
<accession>A0A843TM17</accession>
<dbReference type="GO" id="GO:0016491">
    <property type="term" value="F:oxidoreductase activity"/>
    <property type="evidence" value="ECO:0007669"/>
    <property type="project" value="UniProtKB-KW"/>
</dbReference>
<evidence type="ECO:0000313" key="15">
    <source>
        <dbReference type="Proteomes" id="UP000652761"/>
    </source>
</evidence>
<dbReference type="GO" id="GO:0046872">
    <property type="term" value="F:metal ion binding"/>
    <property type="evidence" value="ECO:0007669"/>
    <property type="project" value="UniProtKB-KW"/>
</dbReference>
<dbReference type="Pfam" id="PF14226">
    <property type="entry name" value="DIOX_N"/>
    <property type="match status" value="1"/>
</dbReference>
<comment type="caution">
    <text evidence="14">The sequence shown here is derived from an EMBL/GenBank/DDBJ whole genome shotgun (WGS) entry which is preliminary data.</text>
</comment>
<dbReference type="InterPro" id="IPR050295">
    <property type="entry name" value="Plant_2OG-oxidoreductases"/>
</dbReference>
<dbReference type="SUPFAM" id="SSF51197">
    <property type="entry name" value="Clavaminate synthase-like"/>
    <property type="match status" value="1"/>
</dbReference>
<evidence type="ECO:0000313" key="14">
    <source>
        <dbReference type="EMBL" id="MQL72115.1"/>
    </source>
</evidence>
<keyword evidence="7 11" id="KW-0560">Oxidoreductase</keyword>
<dbReference type="OrthoDB" id="288590at2759"/>
<evidence type="ECO:0000256" key="9">
    <source>
        <dbReference type="ARBA" id="ARBA00023242"/>
    </source>
</evidence>
<evidence type="ECO:0000256" key="6">
    <source>
        <dbReference type="ARBA" id="ARBA00022723"/>
    </source>
</evidence>
<comment type="subcellular location">
    <subcellularLocation>
        <location evidence="3">Cytoplasm</location>
    </subcellularLocation>
    <subcellularLocation>
        <location evidence="2">Nucleus</location>
    </subcellularLocation>
</comment>
<dbReference type="GO" id="GO:0005737">
    <property type="term" value="C:cytoplasm"/>
    <property type="evidence" value="ECO:0007669"/>
    <property type="project" value="UniProtKB-SubCell"/>
</dbReference>
<evidence type="ECO:0000256" key="10">
    <source>
        <dbReference type="ARBA" id="ARBA00059922"/>
    </source>
</evidence>
<dbReference type="EMBL" id="NMUH01000120">
    <property type="protein sequence ID" value="MQL72115.1"/>
    <property type="molecule type" value="Genomic_DNA"/>
</dbReference>
<evidence type="ECO:0000256" key="12">
    <source>
        <dbReference type="SAM" id="MobiDB-lite"/>
    </source>
</evidence>
<dbReference type="InterPro" id="IPR005123">
    <property type="entry name" value="Oxoglu/Fe-dep_dioxygenase_dom"/>
</dbReference>
<comment type="cofactor">
    <cofactor evidence="1">
        <name>L-ascorbate</name>
        <dbReference type="ChEBI" id="CHEBI:38290"/>
    </cofactor>
</comment>
<comment type="similarity">
    <text evidence="4 11">Belongs to the iron/ascorbate-dependent oxidoreductase family.</text>
</comment>
<dbReference type="InterPro" id="IPR044861">
    <property type="entry name" value="IPNS-like_FE2OG_OXY"/>
</dbReference>
<evidence type="ECO:0000259" key="13">
    <source>
        <dbReference type="PROSITE" id="PS51471"/>
    </source>
</evidence>
<keyword evidence="9" id="KW-0539">Nucleus</keyword>
<evidence type="ECO:0000256" key="7">
    <source>
        <dbReference type="ARBA" id="ARBA00023002"/>
    </source>
</evidence>
<organism evidence="14 15">
    <name type="scientific">Colocasia esculenta</name>
    <name type="common">Wild taro</name>
    <name type="synonym">Arum esculentum</name>
    <dbReference type="NCBI Taxonomy" id="4460"/>
    <lineage>
        <taxon>Eukaryota</taxon>
        <taxon>Viridiplantae</taxon>
        <taxon>Streptophyta</taxon>
        <taxon>Embryophyta</taxon>
        <taxon>Tracheophyta</taxon>
        <taxon>Spermatophyta</taxon>
        <taxon>Magnoliopsida</taxon>
        <taxon>Liliopsida</taxon>
        <taxon>Araceae</taxon>
        <taxon>Aroideae</taxon>
        <taxon>Colocasieae</taxon>
        <taxon>Colocasia</taxon>
    </lineage>
</organism>
<evidence type="ECO:0000256" key="3">
    <source>
        <dbReference type="ARBA" id="ARBA00004496"/>
    </source>
</evidence>
<dbReference type="Pfam" id="PF03171">
    <property type="entry name" value="2OG-FeII_Oxy"/>
    <property type="match status" value="1"/>
</dbReference>
<name>A0A843TM17_COLES</name>
<dbReference type="PROSITE" id="PS51471">
    <property type="entry name" value="FE2OG_OXY"/>
    <property type="match status" value="1"/>
</dbReference>
<dbReference type="GO" id="GO:0005634">
    <property type="term" value="C:nucleus"/>
    <property type="evidence" value="ECO:0007669"/>
    <property type="project" value="UniProtKB-SubCell"/>
</dbReference>
<evidence type="ECO:0000256" key="2">
    <source>
        <dbReference type="ARBA" id="ARBA00004123"/>
    </source>
</evidence>
<protein>
    <recommendedName>
        <fullName evidence="13">Fe2OG dioxygenase domain-containing protein</fullName>
    </recommendedName>
</protein>
<dbReference type="Proteomes" id="UP000652761">
    <property type="component" value="Unassembled WGS sequence"/>
</dbReference>
<keyword evidence="8 11" id="KW-0408">Iron</keyword>
<evidence type="ECO:0000256" key="11">
    <source>
        <dbReference type="RuleBase" id="RU003682"/>
    </source>
</evidence>
<keyword evidence="15" id="KW-1185">Reference proteome</keyword>
<evidence type="ECO:0000256" key="1">
    <source>
        <dbReference type="ARBA" id="ARBA00001961"/>
    </source>
</evidence>
<dbReference type="InterPro" id="IPR026992">
    <property type="entry name" value="DIOX_N"/>
</dbReference>
<gene>
    <name evidence="14" type="ORF">Taro_004471</name>
</gene>
<proteinExistence type="inferred from homology"/>
<sequence length="381" mass="42977">MDQFVMENKREEESLDSKYMKGVRHLCDSGVTRLPTKYILPVPDRPASTSPKGWANSPRDDQRKPSLHLPIIDLSELRQDSNRRSNNHVLRSLAEACEEHGFFQVVNHGVPAEVLRSMVDVSRRFFELPFEERARHMSSDIFAPVRCGTSLNQRTDRVFCWRDFLKLSCHPLPRTLPHWPSSPPDLRQVAVSYAQQTRSLFLVLMGAILETLGVEDCKPMMEEFQEGTQMVVMNFFPACPEPDLTLGMPPHSDYGFLTLVFQDGVRGLQIQHRGDWVTVEPATADSIVVNVGDHLEIFSNGKYKSALHRVVVNSAKPRISLASFHSLPAATVVSPAPHLVDAHNPRRYLDTDFAAFLAHLSSNETKGKSFLDSRKLHACPS</sequence>
<dbReference type="PANTHER" id="PTHR47991">
    <property type="entry name" value="OXOGLUTARATE/IRON-DEPENDENT DIOXYGENASE"/>
    <property type="match status" value="1"/>
</dbReference>
<evidence type="ECO:0000256" key="5">
    <source>
        <dbReference type="ARBA" id="ARBA00022490"/>
    </source>
</evidence>
<evidence type="ECO:0000256" key="8">
    <source>
        <dbReference type="ARBA" id="ARBA00023004"/>
    </source>
</evidence>
<dbReference type="Gene3D" id="2.60.120.330">
    <property type="entry name" value="B-lactam Antibiotic, Isopenicillin N Synthase, Chain"/>
    <property type="match status" value="1"/>
</dbReference>
<dbReference type="FunFam" id="2.60.120.330:FF:000015">
    <property type="entry name" value="Protein DMR6-LIKE OXYGENASE 1"/>
    <property type="match status" value="1"/>
</dbReference>
<dbReference type="SMR" id="A0A843TM17"/>
<feature type="domain" description="Fe2OG dioxygenase" evidence="13">
    <location>
        <begin position="227"/>
        <end position="327"/>
    </location>
</feature>
<keyword evidence="6 11" id="KW-0479">Metal-binding</keyword>
<keyword evidence="5" id="KW-0963">Cytoplasm</keyword>
<dbReference type="AlphaFoldDB" id="A0A843TM17"/>
<evidence type="ECO:0000256" key="4">
    <source>
        <dbReference type="ARBA" id="ARBA00008056"/>
    </source>
</evidence>
<dbReference type="InterPro" id="IPR027443">
    <property type="entry name" value="IPNS-like_sf"/>
</dbReference>
<comment type="function">
    <text evidence="10">Involved in the regulation of shoot development and salicylic acid (SA) homeostasis.</text>
</comment>